<dbReference type="PROSITE" id="PS51387">
    <property type="entry name" value="FAD_PCMH"/>
    <property type="match status" value="1"/>
</dbReference>
<feature type="domain" description="FAD-binding PCMH-type" evidence="6">
    <location>
        <begin position="32"/>
        <end position="202"/>
    </location>
</feature>
<keyword evidence="5" id="KW-0560">Oxidoreductase</keyword>
<keyword evidence="3" id="KW-0285">Flavoprotein</keyword>
<dbReference type="GO" id="GO:0071949">
    <property type="term" value="F:FAD binding"/>
    <property type="evidence" value="ECO:0007669"/>
    <property type="project" value="InterPro"/>
</dbReference>
<protein>
    <submittedName>
        <fullName evidence="7">FAD-linked oxidase</fullName>
    </submittedName>
</protein>
<dbReference type="RefSeq" id="WP_061974535.1">
    <property type="nucleotide sequence ID" value="NZ_FMAV01000004.1"/>
</dbReference>
<comment type="cofactor">
    <cofactor evidence="1">
        <name>FAD</name>
        <dbReference type="ChEBI" id="CHEBI:57692"/>
    </cofactor>
</comment>
<evidence type="ECO:0000313" key="7">
    <source>
        <dbReference type="EMBL" id="KSU80993.1"/>
    </source>
</evidence>
<dbReference type="Pfam" id="PF08031">
    <property type="entry name" value="BBE"/>
    <property type="match status" value="1"/>
</dbReference>
<dbReference type="Gene3D" id="3.30.43.10">
    <property type="entry name" value="Uridine Diphospho-n-acetylenolpyruvylglucosamine Reductase, domain 2"/>
    <property type="match status" value="1"/>
</dbReference>
<dbReference type="SUPFAM" id="SSF56176">
    <property type="entry name" value="FAD-binding/transporter-associated domain-like"/>
    <property type="match status" value="1"/>
</dbReference>
<organism evidence="7 8">
    <name type="scientific">Fictibacillus enclensis</name>
    <dbReference type="NCBI Taxonomy" id="1017270"/>
    <lineage>
        <taxon>Bacteria</taxon>
        <taxon>Bacillati</taxon>
        <taxon>Bacillota</taxon>
        <taxon>Bacilli</taxon>
        <taxon>Bacillales</taxon>
        <taxon>Fictibacillaceae</taxon>
        <taxon>Fictibacillus</taxon>
    </lineage>
</organism>
<dbReference type="InterPro" id="IPR050416">
    <property type="entry name" value="FAD-linked_Oxidoreductase"/>
</dbReference>
<dbReference type="PANTHER" id="PTHR42973">
    <property type="entry name" value="BINDING OXIDOREDUCTASE, PUTATIVE (AFU_ORTHOLOGUE AFUA_1G17690)-RELATED"/>
    <property type="match status" value="1"/>
</dbReference>
<dbReference type="EMBL" id="LNQN01000006">
    <property type="protein sequence ID" value="KSU80993.1"/>
    <property type="molecule type" value="Genomic_DNA"/>
</dbReference>
<dbReference type="Pfam" id="PF01565">
    <property type="entry name" value="FAD_binding_4"/>
    <property type="match status" value="1"/>
</dbReference>
<keyword evidence="8" id="KW-1185">Reference proteome</keyword>
<evidence type="ECO:0000256" key="3">
    <source>
        <dbReference type="ARBA" id="ARBA00022630"/>
    </source>
</evidence>
<comment type="caution">
    <text evidence="7">The sequence shown here is derived from an EMBL/GenBank/DDBJ whole genome shotgun (WGS) entry which is preliminary data.</text>
</comment>
<dbReference type="InterPro" id="IPR012951">
    <property type="entry name" value="BBE"/>
</dbReference>
<proteinExistence type="inferred from homology"/>
<evidence type="ECO:0000313" key="8">
    <source>
        <dbReference type="Proteomes" id="UP000054099"/>
    </source>
</evidence>
<gene>
    <name evidence="7" type="ORF">AS030_18750</name>
</gene>
<evidence type="ECO:0000259" key="6">
    <source>
        <dbReference type="PROSITE" id="PS51387"/>
    </source>
</evidence>
<dbReference type="PROSITE" id="PS00862">
    <property type="entry name" value="OX2_COVAL_FAD"/>
    <property type="match status" value="1"/>
</dbReference>
<dbReference type="InterPro" id="IPR006093">
    <property type="entry name" value="Oxy_OxRdtase_FAD_BS"/>
</dbReference>
<sequence length="451" mass="51186">MKKLNLKGLTGEVVTRFSPQYEETRQEWNRAVQKFPLVIVYCSTVDDVRNAILWARKHEVKIRIRSGGHHYEGYSVGNGVIVIDISRMDGIVLNNNEQLKIQGGVKNEQLYEFVGSLGYPFPGGTGPTVGVSGYTLGGGWGFSSRYLGLGCDSLIELELVDYTGRILKANQQVNPDLFWACRGAGGGNFGVVVSMTFALPEPVENVSFVEIYAPKADAKLQETFLNAWQYWLEDLDERMTANASLYNSLEEGTAIYGRGFFYGPPEEAAKVMEPLLINGKIQLFVRYLPFMEAVRAVDATYPEYERFKSTGRFVYRKFSEREIRNLVGLIQKRAEGSIFAGLTVYALGGKVSDVNPFETAFFYRQADYILGIQTNWEDPGLEPENIQWMKKRFPYVKSITKGSFVNFPYSPLRHYEKAYFGWNAPRLKKVNKKYDPYNVFSFPQGINRAPR</sequence>
<dbReference type="Proteomes" id="UP000054099">
    <property type="component" value="Unassembled WGS sequence"/>
</dbReference>
<accession>A0A0V8J1L5</accession>
<dbReference type="InterPro" id="IPR016166">
    <property type="entry name" value="FAD-bd_PCMH"/>
</dbReference>
<dbReference type="InterPro" id="IPR006094">
    <property type="entry name" value="Oxid_FAD_bind_N"/>
</dbReference>
<dbReference type="Gene3D" id="3.40.462.20">
    <property type="match status" value="1"/>
</dbReference>
<dbReference type="InterPro" id="IPR036318">
    <property type="entry name" value="FAD-bd_PCMH-like_sf"/>
</dbReference>
<evidence type="ECO:0000256" key="5">
    <source>
        <dbReference type="ARBA" id="ARBA00023002"/>
    </source>
</evidence>
<dbReference type="OrthoDB" id="545125at2"/>
<evidence type="ECO:0000256" key="2">
    <source>
        <dbReference type="ARBA" id="ARBA00005466"/>
    </source>
</evidence>
<dbReference type="AlphaFoldDB" id="A0A0V8J1L5"/>
<comment type="similarity">
    <text evidence="2">Belongs to the oxygen-dependent FAD-linked oxidoreductase family.</text>
</comment>
<dbReference type="InterPro" id="IPR016169">
    <property type="entry name" value="FAD-bd_PCMH_sub2"/>
</dbReference>
<evidence type="ECO:0000256" key="1">
    <source>
        <dbReference type="ARBA" id="ARBA00001974"/>
    </source>
</evidence>
<dbReference type="GO" id="GO:0016491">
    <property type="term" value="F:oxidoreductase activity"/>
    <property type="evidence" value="ECO:0007669"/>
    <property type="project" value="UniProtKB-KW"/>
</dbReference>
<reference evidence="7 8" key="1">
    <citation type="journal article" date="2014" name="Antonie Van Leeuwenhoek">
        <title>Fictibacillus enclensis sp. nov., isolated from marine sediment.</title>
        <authorList>
            <person name="Dastager S.G."/>
            <person name="Mawlankar R."/>
            <person name="Srinivasan K."/>
            <person name="Tang S.K."/>
            <person name="Lee J.C."/>
            <person name="Ramana V.V."/>
            <person name="Shouche Y.S."/>
        </authorList>
    </citation>
    <scope>NUCLEOTIDE SEQUENCE [LARGE SCALE GENOMIC DNA]</scope>
    <source>
        <strain evidence="7 8">NIO-1003</strain>
    </source>
</reference>
<evidence type="ECO:0000256" key="4">
    <source>
        <dbReference type="ARBA" id="ARBA00022827"/>
    </source>
</evidence>
<dbReference type="PANTHER" id="PTHR42973:SF39">
    <property type="entry name" value="FAD-BINDING PCMH-TYPE DOMAIN-CONTAINING PROTEIN"/>
    <property type="match status" value="1"/>
</dbReference>
<name>A0A0V8J1L5_9BACL</name>
<keyword evidence="4" id="KW-0274">FAD</keyword>
<dbReference type="InterPro" id="IPR016167">
    <property type="entry name" value="FAD-bd_PCMH_sub1"/>
</dbReference>
<dbReference type="Gene3D" id="3.30.465.10">
    <property type="match status" value="1"/>
</dbReference>